<comment type="caution">
    <text evidence="2">The sequence shown here is derived from an EMBL/GenBank/DDBJ whole genome shotgun (WGS) entry which is preliminary data.</text>
</comment>
<keyword evidence="1" id="KW-0732">Signal</keyword>
<feature type="signal peptide" evidence="1">
    <location>
        <begin position="1"/>
        <end position="22"/>
    </location>
</feature>
<dbReference type="AlphaFoldDB" id="A0AAV0BG21"/>
<protein>
    <submittedName>
        <fullName evidence="2">Expressed protein</fullName>
    </submittedName>
</protein>
<feature type="chain" id="PRO_5043370297" evidence="1">
    <location>
        <begin position="23"/>
        <end position="310"/>
    </location>
</feature>
<evidence type="ECO:0000256" key="1">
    <source>
        <dbReference type="SAM" id="SignalP"/>
    </source>
</evidence>
<sequence>MVLPLQIIVISIFISLNNLSAARLFGSDGIRRIISGRSTHPSVGDRHGLSARNLLNQESYDDYKSDENLYGSTTKTTGLTTEPVNLVPDQSKFKVAGTSTKQDYVQAVPASGLSTVSSESPKVRQMSQAAVTDLNTCDKGHPKAEINRYLLDCNAGIESYSAVIIANCKSINKSNAQQTGTLILDGLRGLNNVLKLTSSSITSCGMDSKPLAVDKGVDLSILANSAVGIVGTLYPVFESISKLYEPYPLIEKSCSETLTNVSTSLSNVIASCGEQVNLFDTKFFKEIKNYMSQFSDVTNNFNAFIGSFDS</sequence>
<proteinExistence type="predicted"/>
<evidence type="ECO:0000313" key="2">
    <source>
        <dbReference type="EMBL" id="CAH7686234.1"/>
    </source>
</evidence>
<dbReference type="EMBL" id="CALTRL010005778">
    <property type="protein sequence ID" value="CAH7686234.1"/>
    <property type="molecule type" value="Genomic_DNA"/>
</dbReference>
<keyword evidence="3" id="KW-1185">Reference proteome</keyword>
<organism evidence="2 3">
    <name type="scientific">Phakopsora pachyrhizi</name>
    <name type="common">Asian soybean rust disease fungus</name>
    <dbReference type="NCBI Taxonomy" id="170000"/>
    <lineage>
        <taxon>Eukaryota</taxon>
        <taxon>Fungi</taxon>
        <taxon>Dikarya</taxon>
        <taxon>Basidiomycota</taxon>
        <taxon>Pucciniomycotina</taxon>
        <taxon>Pucciniomycetes</taxon>
        <taxon>Pucciniales</taxon>
        <taxon>Phakopsoraceae</taxon>
        <taxon>Phakopsora</taxon>
    </lineage>
</organism>
<reference evidence="2" key="1">
    <citation type="submission" date="2022-06" db="EMBL/GenBank/DDBJ databases">
        <authorList>
            <consortium name="SYNGENTA / RWTH Aachen University"/>
        </authorList>
    </citation>
    <scope>NUCLEOTIDE SEQUENCE</scope>
</reference>
<name>A0AAV0BG21_PHAPC</name>
<dbReference type="Proteomes" id="UP001153365">
    <property type="component" value="Unassembled WGS sequence"/>
</dbReference>
<accession>A0AAV0BG21</accession>
<gene>
    <name evidence="2" type="ORF">PPACK8108_LOCUS20856</name>
</gene>
<evidence type="ECO:0000313" key="3">
    <source>
        <dbReference type="Proteomes" id="UP001153365"/>
    </source>
</evidence>